<comment type="caution">
    <text evidence="10">The sequence shown here is derived from an EMBL/GenBank/DDBJ whole genome shotgun (WGS) entry which is preliminary data.</text>
</comment>
<keyword evidence="6" id="KW-0067">ATP-binding</keyword>
<evidence type="ECO:0000256" key="7">
    <source>
        <dbReference type="ARBA" id="ARBA00047899"/>
    </source>
</evidence>
<evidence type="ECO:0000313" key="10">
    <source>
        <dbReference type="EMBL" id="OTF70464.1"/>
    </source>
</evidence>
<dbReference type="EMBL" id="MUJZ01065612">
    <property type="protein sequence ID" value="OTF70464.1"/>
    <property type="molecule type" value="Genomic_DNA"/>
</dbReference>
<dbReference type="Pfam" id="PF00069">
    <property type="entry name" value="Pkinase"/>
    <property type="match status" value="1"/>
</dbReference>
<dbReference type="InterPro" id="IPR050236">
    <property type="entry name" value="Ser_Thr_kinase_AGC"/>
</dbReference>
<keyword evidence="3" id="KW-0808">Transferase</keyword>
<evidence type="ECO:0000313" key="11">
    <source>
        <dbReference type="Proteomes" id="UP000194236"/>
    </source>
</evidence>
<evidence type="ECO:0000256" key="8">
    <source>
        <dbReference type="ARBA" id="ARBA00048679"/>
    </source>
</evidence>
<keyword evidence="11" id="KW-1185">Reference proteome</keyword>
<dbReference type="Proteomes" id="UP000194236">
    <property type="component" value="Unassembled WGS sequence"/>
</dbReference>
<dbReference type="OrthoDB" id="347657at2759"/>
<dbReference type="SUPFAM" id="SSF56112">
    <property type="entry name" value="Protein kinase-like (PK-like)"/>
    <property type="match status" value="1"/>
</dbReference>
<evidence type="ECO:0000256" key="6">
    <source>
        <dbReference type="ARBA" id="ARBA00022840"/>
    </source>
</evidence>
<dbReference type="GO" id="GO:0005524">
    <property type="term" value="F:ATP binding"/>
    <property type="evidence" value="ECO:0007669"/>
    <property type="project" value="UniProtKB-KW"/>
</dbReference>
<evidence type="ECO:0000256" key="3">
    <source>
        <dbReference type="ARBA" id="ARBA00022679"/>
    </source>
</evidence>
<evidence type="ECO:0000256" key="1">
    <source>
        <dbReference type="ARBA" id="ARBA00012513"/>
    </source>
</evidence>
<dbReference type="PANTHER" id="PTHR24356:SF163">
    <property type="entry name" value="3-PHOSPHOINOSITIDE-DEPENDENT PROTEIN KINASE 1-RELATED"/>
    <property type="match status" value="1"/>
</dbReference>
<dbReference type="GO" id="GO:0035556">
    <property type="term" value="P:intracellular signal transduction"/>
    <property type="evidence" value="ECO:0007669"/>
    <property type="project" value="TreeGrafter"/>
</dbReference>
<organism evidence="10 11">
    <name type="scientific">Euroglyphus maynei</name>
    <name type="common">Mayne's house dust mite</name>
    <dbReference type="NCBI Taxonomy" id="6958"/>
    <lineage>
        <taxon>Eukaryota</taxon>
        <taxon>Metazoa</taxon>
        <taxon>Ecdysozoa</taxon>
        <taxon>Arthropoda</taxon>
        <taxon>Chelicerata</taxon>
        <taxon>Arachnida</taxon>
        <taxon>Acari</taxon>
        <taxon>Acariformes</taxon>
        <taxon>Sarcoptiformes</taxon>
        <taxon>Astigmata</taxon>
        <taxon>Psoroptidia</taxon>
        <taxon>Analgoidea</taxon>
        <taxon>Pyroglyphidae</taxon>
        <taxon>Pyroglyphinae</taxon>
        <taxon>Euroglyphus</taxon>
    </lineage>
</organism>
<proteinExistence type="predicted"/>
<dbReference type="InterPro" id="IPR000719">
    <property type="entry name" value="Prot_kinase_dom"/>
</dbReference>
<sequence>FNFFSKVYLARDVHTKCLCAIKVCEKSLIHREKMQKAILREKQIMKSLTEKQSKFFIKLLSTFQDDTRLCMFRKYIRTILSK</sequence>
<gene>
    <name evidence="10" type="ORF">BLA29_012275</name>
</gene>
<comment type="catalytic activity">
    <reaction evidence="7">
        <text>L-threonyl-[protein] + ATP = O-phospho-L-threonyl-[protein] + ADP + H(+)</text>
        <dbReference type="Rhea" id="RHEA:46608"/>
        <dbReference type="Rhea" id="RHEA-COMP:11060"/>
        <dbReference type="Rhea" id="RHEA-COMP:11605"/>
        <dbReference type="ChEBI" id="CHEBI:15378"/>
        <dbReference type="ChEBI" id="CHEBI:30013"/>
        <dbReference type="ChEBI" id="CHEBI:30616"/>
        <dbReference type="ChEBI" id="CHEBI:61977"/>
        <dbReference type="ChEBI" id="CHEBI:456216"/>
        <dbReference type="EC" id="2.7.11.1"/>
    </reaction>
</comment>
<dbReference type="EC" id="2.7.11.1" evidence="1"/>
<feature type="domain" description="Protein kinase" evidence="9">
    <location>
        <begin position="4"/>
        <end position="77"/>
    </location>
</feature>
<comment type="catalytic activity">
    <reaction evidence="8">
        <text>L-seryl-[protein] + ATP = O-phospho-L-seryl-[protein] + ADP + H(+)</text>
        <dbReference type="Rhea" id="RHEA:17989"/>
        <dbReference type="Rhea" id="RHEA-COMP:9863"/>
        <dbReference type="Rhea" id="RHEA-COMP:11604"/>
        <dbReference type="ChEBI" id="CHEBI:15378"/>
        <dbReference type="ChEBI" id="CHEBI:29999"/>
        <dbReference type="ChEBI" id="CHEBI:30616"/>
        <dbReference type="ChEBI" id="CHEBI:83421"/>
        <dbReference type="ChEBI" id="CHEBI:456216"/>
        <dbReference type="EC" id="2.7.11.1"/>
    </reaction>
</comment>
<name>A0A1Y3ARM0_EURMA</name>
<dbReference type="AlphaFoldDB" id="A0A1Y3ARM0"/>
<protein>
    <recommendedName>
        <fullName evidence="1">non-specific serine/threonine protein kinase</fullName>
        <ecNumber evidence="1">2.7.11.1</ecNumber>
    </recommendedName>
</protein>
<keyword evidence="5" id="KW-0418">Kinase</keyword>
<keyword evidence="4" id="KW-0547">Nucleotide-binding</keyword>
<dbReference type="PANTHER" id="PTHR24356">
    <property type="entry name" value="SERINE/THREONINE-PROTEIN KINASE"/>
    <property type="match status" value="1"/>
</dbReference>
<reference evidence="10 11" key="1">
    <citation type="submission" date="2017-03" db="EMBL/GenBank/DDBJ databases">
        <title>Genome Survey of Euroglyphus maynei.</title>
        <authorList>
            <person name="Arlian L.G."/>
            <person name="Morgan M.S."/>
            <person name="Rider S.D."/>
        </authorList>
    </citation>
    <scope>NUCLEOTIDE SEQUENCE [LARGE SCALE GENOMIC DNA]</scope>
    <source>
        <strain evidence="10">Arlian Lab</strain>
        <tissue evidence="10">Whole body</tissue>
    </source>
</reference>
<evidence type="ECO:0000256" key="2">
    <source>
        <dbReference type="ARBA" id="ARBA00022527"/>
    </source>
</evidence>
<dbReference type="GO" id="GO:0004674">
    <property type="term" value="F:protein serine/threonine kinase activity"/>
    <property type="evidence" value="ECO:0007669"/>
    <property type="project" value="UniProtKB-KW"/>
</dbReference>
<evidence type="ECO:0000256" key="5">
    <source>
        <dbReference type="ARBA" id="ARBA00022777"/>
    </source>
</evidence>
<evidence type="ECO:0000259" key="9">
    <source>
        <dbReference type="Pfam" id="PF00069"/>
    </source>
</evidence>
<dbReference type="Gene3D" id="3.30.200.20">
    <property type="entry name" value="Phosphorylase Kinase, domain 1"/>
    <property type="match status" value="1"/>
</dbReference>
<accession>A0A1Y3ARM0</accession>
<keyword evidence="2" id="KW-0723">Serine/threonine-protein kinase</keyword>
<feature type="non-terminal residue" evidence="10">
    <location>
        <position position="1"/>
    </location>
</feature>
<dbReference type="InterPro" id="IPR011009">
    <property type="entry name" value="Kinase-like_dom_sf"/>
</dbReference>
<evidence type="ECO:0000256" key="4">
    <source>
        <dbReference type="ARBA" id="ARBA00022741"/>
    </source>
</evidence>